<feature type="binding site" evidence="9">
    <location>
        <position position="218"/>
    </location>
    <ligand>
        <name>Zn(2+)</name>
        <dbReference type="ChEBI" id="CHEBI:29105"/>
        <note>catalytic</note>
    </ligand>
</feature>
<feature type="binding site" evidence="9">
    <location>
        <position position="152"/>
    </location>
    <ligand>
        <name>Zn(2+)</name>
        <dbReference type="ChEBI" id="CHEBI:29105"/>
        <note>catalytic</note>
    </ligand>
</feature>
<organism evidence="10 11">
    <name type="scientific">Erythrobacter fulvus</name>
    <dbReference type="NCBI Taxonomy" id="2987523"/>
    <lineage>
        <taxon>Bacteria</taxon>
        <taxon>Pseudomonadati</taxon>
        <taxon>Pseudomonadota</taxon>
        <taxon>Alphaproteobacteria</taxon>
        <taxon>Sphingomonadales</taxon>
        <taxon>Erythrobacteraceae</taxon>
        <taxon>Erythrobacter/Porphyrobacter group</taxon>
        <taxon>Erythrobacter</taxon>
    </lineage>
</organism>
<dbReference type="HAMAP" id="MF_01924">
    <property type="entry name" value="A_A_dipeptidase"/>
    <property type="match status" value="1"/>
</dbReference>
<evidence type="ECO:0000256" key="5">
    <source>
        <dbReference type="ARBA" id="ARBA00022833"/>
    </source>
</evidence>
<evidence type="ECO:0000256" key="4">
    <source>
        <dbReference type="ARBA" id="ARBA00022801"/>
    </source>
</evidence>
<evidence type="ECO:0000256" key="3">
    <source>
        <dbReference type="ARBA" id="ARBA00022723"/>
    </source>
</evidence>
<dbReference type="EMBL" id="JAQQXQ010000005">
    <property type="protein sequence ID" value="MDC8754682.1"/>
    <property type="molecule type" value="Genomic_DNA"/>
</dbReference>
<dbReference type="SUPFAM" id="SSF55166">
    <property type="entry name" value="Hedgehog/DD-peptidase"/>
    <property type="match status" value="1"/>
</dbReference>
<comment type="function">
    <text evidence="9">Catalyzes hydrolysis of the D-alanyl-D-alanine dipeptide.</text>
</comment>
<dbReference type="CDD" id="cd14840">
    <property type="entry name" value="D-Ala-D-Ala_dipeptidase_Aad"/>
    <property type="match status" value="1"/>
</dbReference>
<accession>A0ABT5JPI7</accession>
<keyword evidence="6 9" id="KW-0224">Dipeptidase</keyword>
<comment type="caution">
    <text evidence="10">The sequence shown here is derived from an EMBL/GenBank/DDBJ whole genome shotgun (WGS) entry which is preliminary data.</text>
</comment>
<comment type="catalytic activity">
    <reaction evidence="1 9">
        <text>D-alanyl-D-alanine + H2O = 2 D-alanine</text>
        <dbReference type="Rhea" id="RHEA:20661"/>
        <dbReference type="ChEBI" id="CHEBI:15377"/>
        <dbReference type="ChEBI" id="CHEBI:57416"/>
        <dbReference type="ChEBI" id="CHEBI:57822"/>
        <dbReference type="EC" id="3.4.13.22"/>
    </reaction>
</comment>
<comment type="cofactor">
    <cofactor evidence="9">
        <name>Zn(2+)</name>
        <dbReference type="ChEBI" id="CHEBI:29105"/>
    </cofactor>
    <text evidence="9">Binds 1 zinc ion per subunit.</text>
</comment>
<reference evidence="10 11" key="1">
    <citation type="submission" date="2022-10" db="EMBL/GenBank/DDBJ databases">
        <title>Erythrobacter sp. sf7 Genome sequencing.</title>
        <authorList>
            <person name="Park S."/>
        </authorList>
    </citation>
    <scope>NUCLEOTIDE SEQUENCE [LARGE SCALE GENOMIC DNA]</scope>
    <source>
        <strain evidence="11">sf7</strain>
    </source>
</reference>
<evidence type="ECO:0000256" key="1">
    <source>
        <dbReference type="ARBA" id="ARBA00001362"/>
    </source>
</evidence>
<dbReference type="PANTHER" id="PTHR43126:SF1">
    <property type="entry name" value="D-ALANYL-D-ALANINE DIPEPTIDASE"/>
    <property type="match status" value="1"/>
</dbReference>
<dbReference type="PANTHER" id="PTHR43126">
    <property type="entry name" value="D-ALANYL-D-ALANINE DIPEPTIDASE"/>
    <property type="match status" value="1"/>
</dbReference>
<evidence type="ECO:0000313" key="11">
    <source>
        <dbReference type="Proteomes" id="UP001216558"/>
    </source>
</evidence>
<feature type="site" description="Transition state stabilizer" evidence="9">
    <location>
        <position position="123"/>
    </location>
</feature>
<dbReference type="InterPro" id="IPR000755">
    <property type="entry name" value="A_A_dipeptidase"/>
</dbReference>
<evidence type="ECO:0000256" key="2">
    <source>
        <dbReference type="ARBA" id="ARBA00022670"/>
    </source>
</evidence>
<feature type="active site" description="Proton donor/acceptor" evidence="9">
    <location>
        <position position="215"/>
    </location>
</feature>
<feature type="binding site" evidence="9">
    <location>
        <position position="159"/>
    </location>
    <ligand>
        <name>Zn(2+)</name>
        <dbReference type="ChEBI" id="CHEBI:29105"/>
        <note>catalytic</note>
    </ligand>
</feature>
<name>A0ABT5JPI7_9SPHN</name>
<comment type="similarity">
    <text evidence="9">Belongs to the peptidase M15D family.</text>
</comment>
<dbReference type="Gene3D" id="3.30.1380.10">
    <property type="match status" value="1"/>
</dbReference>
<evidence type="ECO:0000256" key="9">
    <source>
        <dbReference type="HAMAP-Rule" id="MF_01924"/>
    </source>
</evidence>
<evidence type="ECO:0000256" key="6">
    <source>
        <dbReference type="ARBA" id="ARBA00022997"/>
    </source>
</evidence>
<evidence type="ECO:0000256" key="8">
    <source>
        <dbReference type="ARBA" id="ARBA00023316"/>
    </source>
</evidence>
<evidence type="ECO:0000313" key="10">
    <source>
        <dbReference type="EMBL" id="MDC8754682.1"/>
    </source>
</evidence>
<gene>
    <name evidence="9" type="primary">ddpX</name>
    <name evidence="10" type="ORF">OIK40_08520</name>
</gene>
<keyword evidence="3 9" id="KW-0479">Metal-binding</keyword>
<dbReference type="InterPro" id="IPR006311">
    <property type="entry name" value="TAT_signal"/>
</dbReference>
<dbReference type="InterPro" id="IPR009045">
    <property type="entry name" value="Zn_M74/Hedgehog-like"/>
</dbReference>
<dbReference type="Proteomes" id="UP001216558">
    <property type="component" value="Unassembled WGS sequence"/>
</dbReference>
<keyword evidence="2 9" id="KW-0645">Protease</keyword>
<keyword evidence="7 9" id="KW-0482">Metalloprotease</keyword>
<dbReference type="EC" id="3.4.13.22" evidence="9"/>
<protein>
    <recommendedName>
        <fullName evidence="9">D-alanyl-D-alanine dipeptidase</fullName>
        <shortName evidence="9">D-Ala-D-Ala dipeptidase</shortName>
        <ecNumber evidence="9">3.4.13.22</ecNumber>
    </recommendedName>
</protein>
<dbReference type="RefSeq" id="WP_273677774.1">
    <property type="nucleotide sequence ID" value="NZ_JAQQXQ010000005.1"/>
</dbReference>
<sequence length="252" mass="28054">MIDDRLQPPLPLPLPITRRTALGRIGAGVLAGALGGCAARGGTGLAMPVDPAATATPDLVDLARFDPRLRFDIRYASPANFMGRVLYPLPRAVAQRPVAEALSRVQTRAETAGYGLLIFDAYRPWRITRMMWDETPPEKREFVADPRAGSRHNRGCSIDLSLHRNGVEVTMPSPYDDFTPAAYRSNTATPAEALRLSRLLEGWMVAEGFVPLANEWWHYDWAEWRRYPIMDVPLEDVTAETSGLRRLPFQAG</sequence>
<dbReference type="PROSITE" id="PS51318">
    <property type="entry name" value="TAT"/>
    <property type="match status" value="1"/>
</dbReference>
<keyword evidence="5 9" id="KW-0862">Zinc</keyword>
<dbReference type="Pfam" id="PF01427">
    <property type="entry name" value="Peptidase_M15"/>
    <property type="match status" value="1"/>
</dbReference>
<keyword evidence="4 9" id="KW-0378">Hydrolase</keyword>
<keyword evidence="8" id="KW-0961">Cell wall biogenesis/degradation</keyword>
<keyword evidence="11" id="KW-1185">Reference proteome</keyword>
<proteinExistence type="inferred from homology"/>
<evidence type="ECO:0000256" key="7">
    <source>
        <dbReference type="ARBA" id="ARBA00023049"/>
    </source>
</evidence>